<dbReference type="SMART" id="SM00228">
    <property type="entry name" value="PDZ"/>
    <property type="match status" value="1"/>
</dbReference>
<dbReference type="GO" id="GO:0006508">
    <property type="term" value="P:proteolysis"/>
    <property type="evidence" value="ECO:0007669"/>
    <property type="project" value="UniProtKB-KW"/>
</dbReference>
<sequence length="446" mass="46076">MSDPNLTPNPSPNPDFPVSQEAQTPLETPAPSVFAAPIVAPEIAPQNLSAAAHISSSPPFIEPIAPEPIHAGSATNPLLAMLAGAVLACVLLGSGILIGRAGSPNNGVMTASPLGNGVSAQSGNAIVRAVAMVGPAVMNVDTTFGKPEASDFLPTPGQGQNAPRAGKGTGFVIDSKNGYMLTNAHVVAGAQKIQVTTRDGEQYTGIVTGFDRRTDIAVVQLSNRKLPQAKLATFKNAKELPIGDWAIAIGNPFAQENTVTVGVLSAVGRTLPVPESGRGEAFQLTDMMQTDAAINPGNSGGPLCNLNGEVIGINTAIIPFGQGLGFSIPINKAKFVADQIIKNGKVLHPYIGVAVVPITDAIKSDYGLPDKLGALVQGVEPNSPAAKSGLQQGDVIRKLNDQSMKSNSDVVKTIGDKKVGDVLKIEILRNNSVKKTLTLKVGDRPN</sequence>
<feature type="region of interest" description="Disordered" evidence="4">
    <location>
        <begin position="1"/>
        <end position="27"/>
    </location>
</feature>
<evidence type="ECO:0000256" key="2">
    <source>
        <dbReference type="ARBA" id="ARBA00022670"/>
    </source>
</evidence>
<gene>
    <name evidence="6" type="ORF">B1R32_102249</name>
</gene>
<dbReference type="PANTHER" id="PTHR22939">
    <property type="entry name" value="SERINE PROTEASE FAMILY S1C HTRA-RELATED"/>
    <property type="match status" value="1"/>
</dbReference>
<dbReference type="InterPro" id="IPR043504">
    <property type="entry name" value="Peptidase_S1_PA_chymotrypsin"/>
</dbReference>
<dbReference type="CDD" id="cd06779">
    <property type="entry name" value="cpPDZ_Deg_HtrA-like"/>
    <property type="match status" value="1"/>
</dbReference>
<name>A0A2S8SWR5_9BACT</name>
<evidence type="ECO:0000256" key="4">
    <source>
        <dbReference type="SAM" id="MobiDB-lite"/>
    </source>
</evidence>
<dbReference type="Gene3D" id="2.30.42.10">
    <property type="match status" value="1"/>
</dbReference>
<dbReference type="Pfam" id="PF13180">
    <property type="entry name" value="PDZ_2"/>
    <property type="match status" value="1"/>
</dbReference>
<evidence type="ECO:0000313" key="6">
    <source>
        <dbReference type="EMBL" id="PQV65240.1"/>
    </source>
</evidence>
<dbReference type="InterPro" id="IPR009003">
    <property type="entry name" value="Peptidase_S1_PA"/>
</dbReference>
<feature type="domain" description="PDZ" evidence="5">
    <location>
        <begin position="355"/>
        <end position="431"/>
    </location>
</feature>
<evidence type="ECO:0000313" key="7">
    <source>
        <dbReference type="Proteomes" id="UP000237684"/>
    </source>
</evidence>
<dbReference type="PROSITE" id="PS50106">
    <property type="entry name" value="PDZ"/>
    <property type="match status" value="1"/>
</dbReference>
<dbReference type="InterPro" id="IPR001478">
    <property type="entry name" value="PDZ"/>
</dbReference>
<dbReference type="RefSeq" id="WP_105482575.1">
    <property type="nucleotide sequence ID" value="NZ_NIGF01000002.1"/>
</dbReference>
<dbReference type="PANTHER" id="PTHR22939:SF129">
    <property type="entry name" value="SERINE PROTEASE HTRA2, MITOCHONDRIAL"/>
    <property type="match status" value="1"/>
</dbReference>
<protein>
    <submittedName>
        <fullName evidence="6">Serine protease Do</fullName>
    </submittedName>
</protein>
<evidence type="ECO:0000256" key="3">
    <source>
        <dbReference type="ARBA" id="ARBA00022801"/>
    </source>
</evidence>
<comment type="similarity">
    <text evidence="1">Belongs to the peptidase S1C family.</text>
</comment>
<evidence type="ECO:0000259" key="5">
    <source>
        <dbReference type="PROSITE" id="PS50106"/>
    </source>
</evidence>
<dbReference type="InterPro" id="IPR001940">
    <property type="entry name" value="Peptidase_S1C"/>
</dbReference>
<organism evidence="6 7">
    <name type="scientific">Abditibacterium utsteinense</name>
    <dbReference type="NCBI Taxonomy" id="1960156"/>
    <lineage>
        <taxon>Bacteria</taxon>
        <taxon>Pseudomonadati</taxon>
        <taxon>Abditibacteriota</taxon>
        <taxon>Abditibacteriia</taxon>
        <taxon>Abditibacteriales</taxon>
        <taxon>Abditibacteriaceae</taxon>
        <taxon>Abditibacterium</taxon>
    </lineage>
</organism>
<dbReference type="SUPFAM" id="SSF50494">
    <property type="entry name" value="Trypsin-like serine proteases"/>
    <property type="match status" value="1"/>
</dbReference>
<reference evidence="6 7" key="1">
    <citation type="journal article" date="2018" name="Syst. Appl. Microbiol.">
        <title>Abditibacterium utsteinense sp. nov., the first cultivated member of candidate phylum FBP, isolated from ice-free Antarctic soil samples.</title>
        <authorList>
            <person name="Tahon G."/>
            <person name="Tytgat B."/>
            <person name="Lebbe L."/>
            <person name="Carlier A."/>
            <person name="Willems A."/>
        </authorList>
    </citation>
    <scope>NUCLEOTIDE SEQUENCE [LARGE SCALE GENOMIC DNA]</scope>
    <source>
        <strain evidence="6 7">LMG 29911</strain>
    </source>
</reference>
<proteinExistence type="inferred from homology"/>
<dbReference type="InterPro" id="IPR036034">
    <property type="entry name" value="PDZ_sf"/>
</dbReference>
<dbReference type="Gene3D" id="2.40.10.10">
    <property type="entry name" value="Trypsin-like serine proteases"/>
    <property type="match status" value="2"/>
</dbReference>
<dbReference type="EMBL" id="NIGF01000002">
    <property type="protein sequence ID" value="PQV65240.1"/>
    <property type="molecule type" value="Genomic_DNA"/>
</dbReference>
<dbReference type="Proteomes" id="UP000237684">
    <property type="component" value="Unassembled WGS sequence"/>
</dbReference>
<dbReference type="SUPFAM" id="SSF50156">
    <property type="entry name" value="PDZ domain-like"/>
    <property type="match status" value="1"/>
</dbReference>
<dbReference type="GO" id="GO:0004252">
    <property type="term" value="F:serine-type endopeptidase activity"/>
    <property type="evidence" value="ECO:0007669"/>
    <property type="project" value="InterPro"/>
</dbReference>
<comment type="caution">
    <text evidence="6">The sequence shown here is derived from an EMBL/GenBank/DDBJ whole genome shotgun (WGS) entry which is preliminary data.</text>
</comment>
<dbReference type="OrthoDB" id="9758917at2"/>
<evidence type="ECO:0000256" key="1">
    <source>
        <dbReference type="ARBA" id="ARBA00010541"/>
    </source>
</evidence>
<keyword evidence="7" id="KW-1185">Reference proteome</keyword>
<dbReference type="InParanoid" id="A0A2S8SWR5"/>
<keyword evidence="2 6" id="KW-0645">Protease</keyword>
<keyword evidence="3" id="KW-0378">Hydrolase</keyword>
<dbReference type="FunCoup" id="A0A2S8SWR5">
    <property type="interactions" value="413"/>
</dbReference>
<dbReference type="AlphaFoldDB" id="A0A2S8SWR5"/>
<dbReference type="PRINTS" id="PR00834">
    <property type="entry name" value="PROTEASES2C"/>
</dbReference>
<accession>A0A2S8SWR5</accession>
<dbReference type="Pfam" id="PF13365">
    <property type="entry name" value="Trypsin_2"/>
    <property type="match status" value="1"/>
</dbReference>